<name>A0AAN6T0T1_9PEZI</name>
<evidence type="ECO:0000313" key="2">
    <source>
        <dbReference type="Proteomes" id="UP001305647"/>
    </source>
</evidence>
<dbReference type="AlphaFoldDB" id="A0AAN6T0T1"/>
<keyword evidence="2" id="KW-1185">Reference proteome</keyword>
<gene>
    <name evidence="1" type="ORF">N658DRAFT_487252</name>
</gene>
<protein>
    <submittedName>
        <fullName evidence="1">Uncharacterized protein</fullName>
    </submittedName>
</protein>
<dbReference type="Proteomes" id="UP001305647">
    <property type="component" value="Unassembled WGS sequence"/>
</dbReference>
<proteinExistence type="predicted"/>
<dbReference type="EMBL" id="MU863645">
    <property type="protein sequence ID" value="KAK4099869.1"/>
    <property type="molecule type" value="Genomic_DNA"/>
</dbReference>
<reference evidence="1" key="2">
    <citation type="submission" date="2023-05" db="EMBL/GenBank/DDBJ databases">
        <authorList>
            <consortium name="Lawrence Berkeley National Laboratory"/>
            <person name="Steindorff A."/>
            <person name="Hensen N."/>
            <person name="Bonometti L."/>
            <person name="Westerberg I."/>
            <person name="Brannstrom I.O."/>
            <person name="Guillou S."/>
            <person name="Cros-Aarteil S."/>
            <person name="Calhoun S."/>
            <person name="Haridas S."/>
            <person name="Kuo A."/>
            <person name="Mondo S."/>
            <person name="Pangilinan J."/>
            <person name="Riley R."/>
            <person name="Labutti K."/>
            <person name="Andreopoulos B."/>
            <person name="Lipzen A."/>
            <person name="Chen C."/>
            <person name="Yanf M."/>
            <person name="Daum C."/>
            <person name="Ng V."/>
            <person name="Clum A."/>
            <person name="Ohm R."/>
            <person name="Martin F."/>
            <person name="Silar P."/>
            <person name="Natvig D."/>
            <person name="Lalanne C."/>
            <person name="Gautier V."/>
            <person name="Ament-Velasquez S.L."/>
            <person name="Kruys A."/>
            <person name="Hutchinson M.I."/>
            <person name="Powell A.J."/>
            <person name="Barry K."/>
            <person name="Miller A.N."/>
            <person name="Grigoriev I.V."/>
            <person name="Debuchy R."/>
            <person name="Gladieux P."/>
            <person name="Thoren M.H."/>
            <person name="Johannesson H."/>
        </authorList>
    </citation>
    <scope>NUCLEOTIDE SEQUENCE</scope>
    <source>
        <strain evidence="1">CBS 757.83</strain>
    </source>
</reference>
<reference evidence="1" key="1">
    <citation type="journal article" date="2023" name="Mol. Phylogenet. Evol.">
        <title>Genome-scale phylogeny and comparative genomics of the fungal order Sordariales.</title>
        <authorList>
            <person name="Hensen N."/>
            <person name="Bonometti L."/>
            <person name="Westerberg I."/>
            <person name="Brannstrom I.O."/>
            <person name="Guillou S."/>
            <person name="Cros-Aarteil S."/>
            <person name="Calhoun S."/>
            <person name="Haridas S."/>
            <person name="Kuo A."/>
            <person name="Mondo S."/>
            <person name="Pangilinan J."/>
            <person name="Riley R."/>
            <person name="LaButti K."/>
            <person name="Andreopoulos B."/>
            <person name="Lipzen A."/>
            <person name="Chen C."/>
            <person name="Yan M."/>
            <person name="Daum C."/>
            <person name="Ng V."/>
            <person name="Clum A."/>
            <person name="Steindorff A."/>
            <person name="Ohm R.A."/>
            <person name="Martin F."/>
            <person name="Silar P."/>
            <person name="Natvig D.O."/>
            <person name="Lalanne C."/>
            <person name="Gautier V."/>
            <person name="Ament-Velasquez S.L."/>
            <person name="Kruys A."/>
            <person name="Hutchinson M.I."/>
            <person name="Powell A.J."/>
            <person name="Barry K."/>
            <person name="Miller A.N."/>
            <person name="Grigoriev I.V."/>
            <person name="Debuchy R."/>
            <person name="Gladieux P."/>
            <person name="Hiltunen Thoren M."/>
            <person name="Johannesson H."/>
        </authorList>
    </citation>
    <scope>NUCLEOTIDE SEQUENCE</scope>
    <source>
        <strain evidence="1">CBS 757.83</strain>
    </source>
</reference>
<accession>A0AAN6T0T1</accession>
<comment type="caution">
    <text evidence="1">The sequence shown here is derived from an EMBL/GenBank/DDBJ whole genome shotgun (WGS) entry which is preliminary data.</text>
</comment>
<organism evidence="1 2">
    <name type="scientific">Parathielavia hyrcaniae</name>
    <dbReference type="NCBI Taxonomy" id="113614"/>
    <lineage>
        <taxon>Eukaryota</taxon>
        <taxon>Fungi</taxon>
        <taxon>Dikarya</taxon>
        <taxon>Ascomycota</taxon>
        <taxon>Pezizomycotina</taxon>
        <taxon>Sordariomycetes</taxon>
        <taxon>Sordariomycetidae</taxon>
        <taxon>Sordariales</taxon>
        <taxon>Chaetomiaceae</taxon>
        <taxon>Parathielavia</taxon>
    </lineage>
</organism>
<sequence>MQSMFSAGQAAETDPGAATSRILEIDARKVTKPAFRGEAISAAQQANTQLLRLAPPFTSHRHVLKLIEFNNANSSIIIIVPLLHLVNSQRYVGAVYGFARCIVEHRNRQAGARPQLSLADLDGQHRQLLVRAITRILYTELAETTYAQIIDGLPIGDVAWDRRVQFITEHPITADAHEELCPGMLDKAREFRDTFQPDILTFDAQTRLVEMVVIAVHQIAAILFDLNMSVHKDDGITEWAPPKSNRWYWAVFPDGPLPTLFHHRWYDDYDQYPRGVSDMVGDWAEARILGGVVLFERRDPDTQPKADPDAIYFHSDRENRKALLDFLLDDDNDSPSAIPLPILPRPDNRIRVNPEEPILTTGIYRDPWERMDLAPDAGDSRLKDVMNPRDYPTRDDWHKSRHRAFDRKRKIEEVQLWDDD</sequence>
<evidence type="ECO:0000313" key="1">
    <source>
        <dbReference type="EMBL" id="KAK4099869.1"/>
    </source>
</evidence>